<evidence type="ECO:0000313" key="18">
    <source>
        <dbReference type="Proteomes" id="UP000633219"/>
    </source>
</evidence>
<dbReference type="Pfam" id="PF01584">
    <property type="entry name" value="CheW"/>
    <property type="match status" value="1"/>
</dbReference>
<dbReference type="EC" id="2.7.13.3" evidence="2"/>
<dbReference type="Proteomes" id="UP000633219">
    <property type="component" value="Unassembled WGS sequence"/>
</dbReference>
<evidence type="ECO:0000256" key="12">
    <source>
        <dbReference type="PROSITE-ProRule" id="PRU00110"/>
    </source>
</evidence>
<dbReference type="GO" id="GO:0005737">
    <property type="term" value="C:cytoplasm"/>
    <property type="evidence" value="ECO:0007669"/>
    <property type="project" value="InterPro"/>
</dbReference>
<dbReference type="SUPFAM" id="SSF47384">
    <property type="entry name" value="Homodimeric domain of signal transducing histidine kinase"/>
    <property type="match status" value="1"/>
</dbReference>
<evidence type="ECO:0000256" key="13">
    <source>
        <dbReference type="SAM" id="MobiDB-lite"/>
    </source>
</evidence>
<proteinExistence type="predicted"/>
<keyword evidence="7" id="KW-0547">Nucleotide-binding</keyword>
<evidence type="ECO:0000256" key="1">
    <source>
        <dbReference type="ARBA" id="ARBA00000085"/>
    </source>
</evidence>
<dbReference type="InterPro" id="IPR003594">
    <property type="entry name" value="HATPase_dom"/>
</dbReference>
<evidence type="ECO:0000256" key="5">
    <source>
        <dbReference type="ARBA" id="ARBA00022553"/>
    </source>
</evidence>
<dbReference type="InterPro" id="IPR004358">
    <property type="entry name" value="Sig_transdc_His_kin-like_C"/>
</dbReference>
<dbReference type="InterPro" id="IPR051315">
    <property type="entry name" value="Bact_Chemotaxis_CheA"/>
</dbReference>
<feature type="compositionally biased region" description="Basic and acidic residues" evidence="13">
    <location>
        <begin position="337"/>
        <end position="347"/>
    </location>
</feature>
<dbReference type="InterPro" id="IPR036890">
    <property type="entry name" value="HATPase_C_sf"/>
</dbReference>
<keyword evidence="10" id="KW-0902">Two-component regulatory system</keyword>
<comment type="catalytic activity">
    <reaction evidence="1">
        <text>ATP + protein L-histidine = ADP + protein N-phospho-L-histidine.</text>
        <dbReference type="EC" id="2.7.13.3"/>
    </reaction>
</comment>
<dbReference type="CDD" id="cd16916">
    <property type="entry name" value="HATPase_CheA-like"/>
    <property type="match status" value="1"/>
</dbReference>
<evidence type="ECO:0000256" key="4">
    <source>
        <dbReference type="ARBA" id="ARBA00022500"/>
    </source>
</evidence>
<dbReference type="Pfam" id="PF02518">
    <property type="entry name" value="HATPase_c"/>
    <property type="match status" value="1"/>
</dbReference>
<dbReference type="PANTHER" id="PTHR43395">
    <property type="entry name" value="SENSOR HISTIDINE KINASE CHEA"/>
    <property type="match status" value="1"/>
</dbReference>
<dbReference type="EMBL" id="JAEQNC010000001">
    <property type="protein sequence ID" value="MBL0370655.1"/>
    <property type="molecule type" value="Genomic_DNA"/>
</dbReference>
<accession>A0A937CJ22</accession>
<evidence type="ECO:0000256" key="11">
    <source>
        <dbReference type="ARBA" id="ARBA00035100"/>
    </source>
</evidence>
<keyword evidence="4" id="KW-0145">Chemotaxis</keyword>
<evidence type="ECO:0000259" key="14">
    <source>
        <dbReference type="PROSITE" id="PS50109"/>
    </source>
</evidence>
<keyword evidence="8" id="KW-0418">Kinase</keyword>
<dbReference type="SUPFAM" id="SSF55874">
    <property type="entry name" value="ATPase domain of HSP90 chaperone/DNA topoisomerase II/histidine kinase"/>
    <property type="match status" value="1"/>
</dbReference>
<dbReference type="Pfam" id="PF02895">
    <property type="entry name" value="H-kinase_dim"/>
    <property type="match status" value="1"/>
</dbReference>
<dbReference type="SMART" id="SM00073">
    <property type="entry name" value="HPT"/>
    <property type="match status" value="1"/>
</dbReference>
<dbReference type="InterPro" id="IPR004105">
    <property type="entry name" value="CheA-like_dim"/>
</dbReference>
<reference evidence="17" key="1">
    <citation type="submission" date="2021-01" db="EMBL/GenBank/DDBJ databases">
        <title>Rhizobium sp. strain KVB221 16S ribosomal RNA gene Genome sequencing and assembly.</title>
        <authorList>
            <person name="Kang M."/>
        </authorList>
    </citation>
    <scope>NUCLEOTIDE SEQUENCE</scope>
    <source>
        <strain evidence="17">KVB221</strain>
    </source>
</reference>
<dbReference type="PRINTS" id="PR00344">
    <property type="entry name" value="BCTRLSENSOR"/>
</dbReference>
<evidence type="ECO:0000256" key="7">
    <source>
        <dbReference type="ARBA" id="ARBA00022741"/>
    </source>
</evidence>
<dbReference type="SMART" id="SM00387">
    <property type="entry name" value="HATPase_c"/>
    <property type="match status" value="1"/>
</dbReference>
<sequence length="762" mass="81605">MDMNEIKEIFFQECEEQLAELESGLLKMNDGETDSETVNAVFRAVHSIKGGAGAFGLDDLVAFAHVFETTLDCVRSNKLDPGQEVMKVMLKSADVLADLTNAARDGGKIEPSRTSGLVKDLEALANGEAPSGASSFIEPVARVAAAPAAEAPKPSDDSGFQPIPFSFDDFGDDDTATAELPSFEIIFKPRSDLYSKGNDAALLLRDLRRLGDMSIHCDMSSLPPLDQLDPEAAYFGWKIWIKTDKGEEAIRQVFEFAEWDCELEIKSLESAPEATEELPMQPIPFDLSMLDEEPVMSMGVDEPSDDFSSAITAAQQATQATAQVVQAAASVAAPVVDRREGGDRRENNAAAAKATDNSGGANPTIRVDLDRVDRLINLVGELVINQAMLAQSVIENDSTGTQGINMGLDELQQLTREIQDSVMAIRAQPVKPVFQRMSRIVREVADMVGKSVRLVTEGENTEVDKTVIDKLAEPLTHMIRNSVDHGIESPEKRAALGKPADGTVRLTAKHRSGRIVIELSDDGAGINRERVKQKAIENDLIPADANLSDEEIDNLIFMPGFSTADKITDVSGRGVGMDVVKRSIQALGGRISIQSRPGQGSTFVMSLPLTLAVLDGMVVTVANQTLVVPLTAIVETLQPEASAIHSFGAHQKLIAIRNSFCPLVDVGRILNYRGTPANPVDGVALLVESEGGGQRALMVDAIQGQRQVVIKSLEANYTHVPGIAAATILGDGRVALILDVDAVVAASRGQALKIDNALAATG</sequence>
<dbReference type="PROSITE" id="PS50851">
    <property type="entry name" value="CHEW"/>
    <property type="match status" value="1"/>
</dbReference>
<dbReference type="CDD" id="cd00088">
    <property type="entry name" value="HPT"/>
    <property type="match status" value="1"/>
</dbReference>
<dbReference type="AlphaFoldDB" id="A0A937CJ22"/>
<dbReference type="GO" id="GO:0005524">
    <property type="term" value="F:ATP binding"/>
    <property type="evidence" value="ECO:0007669"/>
    <property type="project" value="UniProtKB-KW"/>
</dbReference>
<dbReference type="InterPro" id="IPR005467">
    <property type="entry name" value="His_kinase_dom"/>
</dbReference>
<dbReference type="FunFam" id="3.30.565.10:FF:000016">
    <property type="entry name" value="Chemotaxis protein CheA, putative"/>
    <property type="match status" value="1"/>
</dbReference>
<dbReference type="PANTHER" id="PTHR43395:SF10">
    <property type="entry name" value="CHEMOTAXIS PROTEIN CHEA"/>
    <property type="match status" value="1"/>
</dbReference>
<evidence type="ECO:0000256" key="6">
    <source>
        <dbReference type="ARBA" id="ARBA00022679"/>
    </source>
</evidence>
<gene>
    <name evidence="17" type="ORF">JJB09_01315</name>
</gene>
<dbReference type="PROSITE" id="PS50894">
    <property type="entry name" value="HPT"/>
    <property type="match status" value="1"/>
</dbReference>
<protein>
    <recommendedName>
        <fullName evidence="3">Chemotaxis protein CheA</fullName>
        <ecNumber evidence="2">2.7.13.3</ecNumber>
    </recommendedName>
</protein>
<dbReference type="GO" id="GO:0000155">
    <property type="term" value="F:phosphorelay sensor kinase activity"/>
    <property type="evidence" value="ECO:0007669"/>
    <property type="project" value="InterPro"/>
</dbReference>
<keyword evidence="9" id="KW-0067">ATP-binding</keyword>
<dbReference type="InterPro" id="IPR036061">
    <property type="entry name" value="CheW-like_dom_sf"/>
</dbReference>
<dbReference type="Gene3D" id="1.20.120.160">
    <property type="entry name" value="HPT domain"/>
    <property type="match status" value="1"/>
</dbReference>
<comment type="function">
    <text evidence="11">Involved in the transmission of sensory signals from the chemoreceptors to the flagellar motors. CheA is autophosphorylated; it can transfer its phosphate group to either CheB or CheY.</text>
</comment>
<dbReference type="SMART" id="SM01231">
    <property type="entry name" value="H-kinase_dim"/>
    <property type="match status" value="1"/>
</dbReference>
<dbReference type="FunFam" id="1.20.120.160:FF:000008">
    <property type="entry name" value="Chemotaxis sensor histidine kinase CheA"/>
    <property type="match status" value="1"/>
</dbReference>
<evidence type="ECO:0000259" key="15">
    <source>
        <dbReference type="PROSITE" id="PS50851"/>
    </source>
</evidence>
<keyword evidence="6" id="KW-0808">Transferase</keyword>
<dbReference type="InterPro" id="IPR002545">
    <property type="entry name" value="CheW-lke_dom"/>
</dbReference>
<dbReference type="InterPro" id="IPR036097">
    <property type="entry name" value="HisK_dim/P_sf"/>
</dbReference>
<organism evidence="17 18">
    <name type="scientific">Rhizobium setariae</name>
    <dbReference type="NCBI Taxonomy" id="2801340"/>
    <lineage>
        <taxon>Bacteria</taxon>
        <taxon>Pseudomonadati</taxon>
        <taxon>Pseudomonadota</taxon>
        <taxon>Alphaproteobacteria</taxon>
        <taxon>Hyphomicrobiales</taxon>
        <taxon>Rhizobiaceae</taxon>
        <taxon>Rhizobium/Agrobacterium group</taxon>
        <taxon>Rhizobium</taxon>
    </lineage>
</organism>
<evidence type="ECO:0000256" key="2">
    <source>
        <dbReference type="ARBA" id="ARBA00012438"/>
    </source>
</evidence>
<dbReference type="SUPFAM" id="SSF50341">
    <property type="entry name" value="CheW-like"/>
    <property type="match status" value="1"/>
</dbReference>
<feature type="domain" description="CheW-like" evidence="15">
    <location>
        <begin position="613"/>
        <end position="749"/>
    </location>
</feature>
<evidence type="ECO:0000256" key="10">
    <source>
        <dbReference type="ARBA" id="ARBA00023012"/>
    </source>
</evidence>
<dbReference type="GO" id="GO:0006935">
    <property type="term" value="P:chemotaxis"/>
    <property type="evidence" value="ECO:0007669"/>
    <property type="project" value="UniProtKB-KW"/>
</dbReference>
<name>A0A937CJ22_9HYPH</name>
<dbReference type="Gene3D" id="1.10.287.560">
    <property type="entry name" value="Histidine kinase CheA-like, homodimeric domain"/>
    <property type="match status" value="1"/>
</dbReference>
<dbReference type="SMART" id="SM00260">
    <property type="entry name" value="CheW"/>
    <property type="match status" value="1"/>
</dbReference>
<dbReference type="Gene3D" id="2.30.30.40">
    <property type="entry name" value="SH3 Domains"/>
    <property type="match status" value="1"/>
</dbReference>
<evidence type="ECO:0000313" key="17">
    <source>
        <dbReference type="EMBL" id="MBL0370655.1"/>
    </source>
</evidence>
<feature type="modified residue" description="Phosphohistidine" evidence="12">
    <location>
        <position position="46"/>
    </location>
</feature>
<keyword evidence="5 12" id="KW-0597">Phosphoprotein</keyword>
<dbReference type="CDD" id="cd00731">
    <property type="entry name" value="CheA_reg"/>
    <property type="match status" value="1"/>
</dbReference>
<evidence type="ECO:0000256" key="3">
    <source>
        <dbReference type="ARBA" id="ARBA00021495"/>
    </source>
</evidence>
<comment type="caution">
    <text evidence="17">The sequence shown here is derived from an EMBL/GenBank/DDBJ whole genome shotgun (WGS) entry which is preliminary data.</text>
</comment>
<feature type="domain" description="HPt" evidence="16">
    <location>
        <begin position="1"/>
        <end position="103"/>
    </location>
</feature>
<dbReference type="RefSeq" id="WP_201651999.1">
    <property type="nucleotide sequence ID" value="NZ_JAEQNC010000001.1"/>
</dbReference>
<evidence type="ECO:0000256" key="8">
    <source>
        <dbReference type="ARBA" id="ARBA00022777"/>
    </source>
</evidence>
<dbReference type="InterPro" id="IPR036641">
    <property type="entry name" value="HPT_dom_sf"/>
</dbReference>
<feature type="region of interest" description="Disordered" evidence="13">
    <location>
        <begin position="337"/>
        <end position="363"/>
    </location>
</feature>
<keyword evidence="18" id="KW-1185">Reference proteome</keyword>
<dbReference type="InterPro" id="IPR037006">
    <property type="entry name" value="CheA-like_homodim_sf"/>
</dbReference>
<dbReference type="PROSITE" id="PS50109">
    <property type="entry name" value="HIS_KIN"/>
    <property type="match status" value="1"/>
</dbReference>
<dbReference type="Pfam" id="PF01627">
    <property type="entry name" value="Hpt"/>
    <property type="match status" value="1"/>
</dbReference>
<dbReference type="Gene3D" id="3.30.565.10">
    <property type="entry name" value="Histidine kinase-like ATPase, C-terminal domain"/>
    <property type="match status" value="1"/>
</dbReference>
<dbReference type="SUPFAM" id="SSF47226">
    <property type="entry name" value="Histidine-containing phosphotransfer domain, HPT domain"/>
    <property type="match status" value="1"/>
</dbReference>
<dbReference type="FunFam" id="2.30.30.40:FF:000048">
    <property type="entry name" value="Chemotaxis protein CheA, putative"/>
    <property type="match status" value="1"/>
</dbReference>
<evidence type="ECO:0000259" key="16">
    <source>
        <dbReference type="PROSITE" id="PS50894"/>
    </source>
</evidence>
<dbReference type="InterPro" id="IPR008207">
    <property type="entry name" value="Sig_transdc_His_kin_Hpt_dom"/>
</dbReference>
<evidence type="ECO:0000256" key="9">
    <source>
        <dbReference type="ARBA" id="ARBA00022840"/>
    </source>
</evidence>
<feature type="domain" description="Histidine kinase" evidence="14">
    <location>
        <begin position="408"/>
        <end position="611"/>
    </location>
</feature>